<protein>
    <submittedName>
        <fullName evidence="1">Uncharacterized protein</fullName>
    </submittedName>
</protein>
<accession>A0A090RU47</accession>
<dbReference type="EMBL" id="BBMR01000002">
    <property type="protein sequence ID" value="GAL17754.1"/>
    <property type="molecule type" value="Genomic_DNA"/>
</dbReference>
<dbReference type="STRING" id="990268.JCM19235_6307"/>
<gene>
    <name evidence="1" type="ORF">JCM19235_6307</name>
</gene>
<comment type="caution">
    <text evidence="1">The sequence shown here is derived from an EMBL/GenBank/DDBJ whole genome shotgun (WGS) entry which is preliminary data.</text>
</comment>
<evidence type="ECO:0000313" key="2">
    <source>
        <dbReference type="Proteomes" id="UP000029228"/>
    </source>
</evidence>
<organism evidence="1 2">
    <name type="scientific">Vibrio maritimus</name>
    <dbReference type="NCBI Taxonomy" id="990268"/>
    <lineage>
        <taxon>Bacteria</taxon>
        <taxon>Pseudomonadati</taxon>
        <taxon>Pseudomonadota</taxon>
        <taxon>Gammaproteobacteria</taxon>
        <taxon>Vibrionales</taxon>
        <taxon>Vibrionaceae</taxon>
        <taxon>Vibrio</taxon>
    </lineage>
</organism>
<dbReference type="Proteomes" id="UP000029228">
    <property type="component" value="Unassembled WGS sequence"/>
</dbReference>
<sequence length="57" mass="6441">MIEDFEGDISHFAATGARARLVEIEQVDSPVFDGDYSLELSWEADPAQRNLRCLPCR</sequence>
<evidence type="ECO:0000313" key="1">
    <source>
        <dbReference type="EMBL" id="GAL17754.1"/>
    </source>
</evidence>
<proteinExistence type="predicted"/>
<name>A0A090RU47_9VIBR</name>
<keyword evidence="2" id="KW-1185">Reference proteome</keyword>
<reference evidence="1 2" key="1">
    <citation type="submission" date="2014-09" db="EMBL/GenBank/DDBJ databases">
        <title>Vibrio maritimus JCM 19235. (C45) whole genome shotgun sequence.</title>
        <authorList>
            <person name="Sawabe T."/>
            <person name="Meirelles P."/>
            <person name="Nakanishi M."/>
            <person name="Sayaka M."/>
            <person name="Hattori M."/>
            <person name="Ohkuma M."/>
        </authorList>
    </citation>
    <scope>NUCLEOTIDE SEQUENCE [LARGE SCALE GENOMIC DNA]</scope>
    <source>
        <strain evidence="2">JCM19235</strain>
    </source>
</reference>
<dbReference type="AlphaFoldDB" id="A0A090RU47"/>